<dbReference type="InterPro" id="IPR038365">
    <property type="entry name" value="EcoRII_C_sf"/>
</dbReference>
<dbReference type="RefSeq" id="WP_132314102.1">
    <property type="nucleotide sequence ID" value="NZ_SMAR01000051.1"/>
</dbReference>
<dbReference type="InterPro" id="IPR015300">
    <property type="entry name" value="DNA-bd_pseudobarrel_sf"/>
</dbReference>
<dbReference type="GO" id="GO:0003677">
    <property type="term" value="F:DNA binding"/>
    <property type="evidence" value="ECO:0007669"/>
    <property type="project" value="InterPro"/>
</dbReference>
<feature type="domain" description="Restriction endonuclease type II EcoRII C-terminal" evidence="1">
    <location>
        <begin position="282"/>
        <end position="405"/>
    </location>
</feature>
<evidence type="ECO:0000313" key="3">
    <source>
        <dbReference type="Proteomes" id="UP000295097"/>
    </source>
</evidence>
<dbReference type="Gene3D" id="2.40.330.10">
    <property type="entry name" value="DNA-binding pseudobarrel domain"/>
    <property type="match status" value="1"/>
</dbReference>
<name>A0A4R3NDJ2_9HYPH</name>
<dbReference type="Gene3D" id="3.40.91.80">
    <property type="match status" value="1"/>
</dbReference>
<dbReference type="AlphaFoldDB" id="A0A4R3NDJ2"/>
<dbReference type="InterPro" id="IPR011335">
    <property type="entry name" value="Restrct_endonuc-II-like"/>
</dbReference>
<comment type="caution">
    <text evidence="2">The sequence shown here is derived from an EMBL/GenBank/DDBJ whole genome shotgun (WGS) entry which is preliminary data.</text>
</comment>
<gene>
    <name evidence="2" type="ORF">EDC90_10511</name>
</gene>
<keyword evidence="3" id="KW-1185">Reference proteome</keyword>
<dbReference type="Pfam" id="PF09019">
    <property type="entry name" value="EcoRII-C"/>
    <property type="match status" value="1"/>
</dbReference>
<dbReference type="OrthoDB" id="9797574at2"/>
<dbReference type="GO" id="GO:0009036">
    <property type="term" value="F:type II site-specific deoxyribonuclease activity"/>
    <property type="evidence" value="ECO:0007669"/>
    <property type="project" value="InterPro"/>
</dbReference>
<dbReference type="SUPFAM" id="SSF52980">
    <property type="entry name" value="Restriction endonuclease-like"/>
    <property type="match status" value="1"/>
</dbReference>
<evidence type="ECO:0000259" key="1">
    <source>
        <dbReference type="Pfam" id="PF09019"/>
    </source>
</evidence>
<evidence type="ECO:0000313" key="2">
    <source>
        <dbReference type="EMBL" id="TCT29604.1"/>
    </source>
</evidence>
<protein>
    <submittedName>
        <fullName evidence="2">EcoRII-like protein</fullName>
    </submittedName>
</protein>
<dbReference type="EMBL" id="SMAR01000051">
    <property type="protein sequence ID" value="TCT29604.1"/>
    <property type="molecule type" value="Genomic_DNA"/>
</dbReference>
<sequence>MTAIEELTEQLRKTSKPVFIKVLARNDHIWADRLPGEKGKGKQNGFYVPTEIRESGFFPEQYQRQDIEHIFDTRVPTLWPQEDAPEIHSSNYVHYSNKGSECHFTGIPKELFSGLGPSSLLVMIQPDDRSAADAVWTGLRIPSGTPDYDEAYDLFELPPGFVCGILEPPQQNPNEELAEAILKALVDGTLEQFVSNAALANGKSFAVSTQNAFLLETGLQSFNALSELKKPGDTILRLCDMQYAGYQKLELRLRTAELVQLLNKSRPGILNARDAIHAIVSTFPEILELFKSLRGARASRMGTAFELHIERVLGDTKVPFIAQPKIGNRKPDFLLPSLMKYNDDPASAIVLTAKSTLRERWQQILNEGVGAQLYLATLDRSITDQTLGDMEASGIKIVVPEQFVSRAHKGVPAGVYQGKPSVISFKTFFESL</sequence>
<accession>A0A4R3NDJ2</accession>
<dbReference type="Proteomes" id="UP000295097">
    <property type="component" value="Unassembled WGS sequence"/>
</dbReference>
<dbReference type="GO" id="GO:0009307">
    <property type="term" value="P:DNA restriction-modification system"/>
    <property type="evidence" value="ECO:0007669"/>
    <property type="project" value="InterPro"/>
</dbReference>
<organism evidence="2 3">
    <name type="scientific">Martelella mediterranea</name>
    <dbReference type="NCBI Taxonomy" id="293089"/>
    <lineage>
        <taxon>Bacteria</taxon>
        <taxon>Pseudomonadati</taxon>
        <taxon>Pseudomonadota</taxon>
        <taxon>Alphaproteobacteria</taxon>
        <taxon>Hyphomicrobiales</taxon>
        <taxon>Aurantimonadaceae</taxon>
        <taxon>Martelella</taxon>
    </lineage>
</organism>
<reference evidence="2 3" key="1">
    <citation type="submission" date="2019-03" db="EMBL/GenBank/DDBJ databases">
        <title>Freshwater and sediment microbial communities from various areas in North America, analyzing microbe dynamics in response to fracking.</title>
        <authorList>
            <person name="Lamendella R."/>
        </authorList>
    </citation>
    <scope>NUCLEOTIDE SEQUENCE [LARGE SCALE GENOMIC DNA]</scope>
    <source>
        <strain evidence="2 3">175.2</strain>
    </source>
</reference>
<dbReference type="InterPro" id="IPR015109">
    <property type="entry name" value="Restrct_endonuc_II_EcoRII_C"/>
</dbReference>
<proteinExistence type="predicted"/>